<organism evidence="2 3">
    <name type="scientific">Caerostris extrusa</name>
    <name type="common">Bark spider</name>
    <name type="synonym">Caerostris bankana</name>
    <dbReference type="NCBI Taxonomy" id="172846"/>
    <lineage>
        <taxon>Eukaryota</taxon>
        <taxon>Metazoa</taxon>
        <taxon>Ecdysozoa</taxon>
        <taxon>Arthropoda</taxon>
        <taxon>Chelicerata</taxon>
        <taxon>Arachnida</taxon>
        <taxon>Araneae</taxon>
        <taxon>Araneomorphae</taxon>
        <taxon>Entelegynae</taxon>
        <taxon>Araneoidea</taxon>
        <taxon>Araneidae</taxon>
        <taxon>Caerostris</taxon>
    </lineage>
</organism>
<feature type="region of interest" description="Disordered" evidence="1">
    <location>
        <begin position="63"/>
        <end position="96"/>
    </location>
</feature>
<keyword evidence="3" id="KW-1185">Reference proteome</keyword>
<reference evidence="2 3" key="1">
    <citation type="submission" date="2021-06" db="EMBL/GenBank/DDBJ databases">
        <title>Caerostris extrusa draft genome.</title>
        <authorList>
            <person name="Kono N."/>
            <person name="Arakawa K."/>
        </authorList>
    </citation>
    <scope>NUCLEOTIDE SEQUENCE [LARGE SCALE GENOMIC DNA]</scope>
</reference>
<gene>
    <name evidence="2" type="ORF">CEXT_787561</name>
</gene>
<sequence>MKACKLSEFTCKLVKIAKIKDKLQCGANYTNLTYQGYWSVIYLLPLSSHREQLLFTHKVPKENSSEAQSMAARLSSRHQEALSALKKPAPGQSASQ</sequence>
<proteinExistence type="predicted"/>
<dbReference type="AlphaFoldDB" id="A0AAV4SFS1"/>
<dbReference type="EMBL" id="BPLR01009609">
    <property type="protein sequence ID" value="GIY33248.1"/>
    <property type="molecule type" value="Genomic_DNA"/>
</dbReference>
<name>A0AAV4SFS1_CAEEX</name>
<evidence type="ECO:0000313" key="3">
    <source>
        <dbReference type="Proteomes" id="UP001054945"/>
    </source>
</evidence>
<evidence type="ECO:0000313" key="2">
    <source>
        <dbReference type="EMBL" id="GIY33248.1"/>
    </source>
</evidence>
<protein>
    <submittedName>
        <fullName evidence="2">Uncharacterized protein</fullName>
    </submittedName>
</protein>
<accession>A0AAV4SFS1</accession>
<comment type="caution">
    <text evidence="2">The sequence shown here is derived from an EMBL/GenBank/DDBJ whole genome shotgun (WGS) entry which is preliminary data.</text>
</comment>
<evidence type="ECO:0000256" key="1">
    <source>
        <dbReference type="SAM" id="MobiDB-lite"/>
    </source>
</evidence>
<dbReference type="Proteomes" id="UP001054945">
    <property type="component" value="Unassembled WGS sequence"/>
</dbReference>